<evidence type="ECO:0000259" key="2">
    <source>
        <dbReference type="Pfam" id="PF14291"/>
    </source>
</evidence>
<dbReference type="PANTHER" id="PTHR45749">
    <property type="match status" value="1"/>
</dbReference>
<proteinExistence type="predicted"/>
<dbReference type="AlphaFoldDB" id="A0A6G0XZF3"/>
<feature type="domain" description="DUF4371" evidence="2">
    <location>
        <begin position="50"/>
        <end position="235"/>
    </location>
</feature>
<keyword evidence="4" id="KW-1185">Reference proteome</keyword>
<accession>A0A6G0XZF3</accession>
<evidence type="ECO:0000313" key="3">
    <source>
        <dbReference type="EMBL" id="KAF0745936.1"/>
    </source>
</evidence>
<comment type="caution">
    <text evidence="3">The sequence shown here is derived from an EMBL/GenBank/DDBJ whole genome shotgun (WGS) entry which is preliminary data.</text>
</comment>
<protein>
    <submittedName>
        <fullName evidence="3">Zinc finger MYM-type protein 1-like</fullName>
    </submittedName>
</protein>
<dbReference type="Pfam" id="PF14291">
    <property type="entry name" value="DUF4371"/>
    <property type="match status" value="1"/>
</dbReference>
<organism evidence="3 4">
    <name type="scientific">Aphis craccivora</name>
    <name type="common">Cowpea aphid</name>
    <dbReference type="NCBI Taxonomy" id="307492"/>
    <lineage>
        <taxon>Eukaryota</taxon>
        <taxon>Metazoa</taxon>
        <taxon>Ecdysozoa</taxon>
        <taxon>Arthropoda</taxon>
        <taxon>Hexapoda</taxon>
        <taxon>Insecta</taxon>
        <taxon>Pterygota</taxon>
        <taxon>Neoptera</taxon>
        <taxon>Paraneoptera</taxon>
        <taxon>Hemiptera</taxon>
        <taxon>Sternorrhyncha</taxon>
        <taxon>Aphidomorpha</taxon>
        <taxon>Aphidoidea</taxon>
        <taxon>Aphididae</taxon>
        <taxon>Aphidini</taxon>
        <taxon>Aphis</taxon>
        <taxon>Aphis</taxon>
    </lineage>
</organism>
<dbReference type="InterPro" id="IPR012337">
    <property type="entry name" value="RNaseH-like_sf"/>
</dbReference>
<dbReference type="Proteomes" id="UP000478052">
    <property type="component" value="Unassembled WGS sequence"/>
</dbReference>
<evidence type="ECO:0000256" key="1">
    <source>
        <dbReference type="SAM" id="MobiDB-lite"/>
    </source>
</evidence>
<evidence type="ECO:0000313" key="4">
    <source>
        <dbReference type="Proteomes" id="UP000478052"/>
    </source>
</evidence>
<feature type="non-terminal residue" evidence="3">
    <location>
        <position position="322"/>
    </location>
</feature>
<dbReference type="InterPro" id="IPR025398">
    <property type="entry name" value="DUF4371"/>
</dbReference>
<dbReference type="SUPFAM" id="SSF53098">
    <property type="entry name" value="Ribonuclease H-like"/>
    <property type="match status" value="1"/>
</dbReference>
<sequence length="322" mass="36311">MVGKLEKSNRGSGKNKQTKLEAHGSTKFHITCMTKWTAYKATKLSGSVHTQLSNAHKQQIADNRNYIKTITDIILYLALQGLAFRGHDERLFSNNQGNFKETCKLFAKHNAQFANYYNNTINYGSWLIQNDIANICAQHVKNSIIDEVKSSNMYSIMCDEARSFKEEYMAFCIRYSNGLCVEERFLGLIKVSKNQNSESLTSAIFSFIESCNLNSVPIIAQSYDGAAVMSDNKNGVQSKVHSKHPEAIYIHCMAHKLNLVVVDTCKNIKDARNVFNGIEAVFVHFSHPSKNAKLIEVQENLKIKKSTLMRVCTHVGLVDLKI</sequence>
<reference evidence="3 4" key="1">
    <citation type="submission" date="2019-08" db="EMBL/GenBank/DDBJ databases">
        <title>Whole genome of Aphis craccivora.</title>
        <authorList>
            <person name="Voronova N.V."/>
            <person name="Shulinski R.S."/>
            <person name="Bandarenka Y.V."/>
            <person name="Zhorov D.G."/>
            <person name="Warner D."/>
        </authorList>
    </citation>
    <scope>NUCLEOTIDE SEQUENCE [LARGE SCALE GENOMIC DNA]</scope>
    <source>
        <strain evidence="3">180601</strain>
        <tissue evidence="3">Whole Body</tissue>
    </source>
</reference>
<feature type="region of interest" description="Disordered" evidence="1">
    <location>
        <begin position="1"/>
        <end position="21"/>
    </location>
</feature>
<dbReference type="EMBL" id="VUJU01007391">
    <property type="protein sequence ID" value="KAF0745936.1"/>
    <property type="molecule type" value="Genomic_DNA"/>
</dbReference>
<gene>
    <name evidence="3" type="ORF">FWK35_00017502</name>
</gene>
<dbReference type="PANTHER" id="PTHR45749:SF37">
    <property type="entry name" value="OS05G0311600 PROTEIN"/>
    <property type="match status" value="1"/>
</dbReference>
<name>A0A6G0XZF3_APHCR</name>
<dbReference type="OrthoDB" id="6610873at2759"/>